<dbReference type="OrthoDB" id="738315at2"/>
<evidence type="ECO:0000313" key="3">
    <source>
        <dbReference type="Proteomes" id="UP000286701"/>
    </source>
</evidence>
<sequence length="289" mass="33887">MILKNTYGCTLVLDIPERAAGYENKFSGSSLDRPKSNPKPKTKFGFSAEGAASNILINEDRKKGKNKDPDKTFKMSQRTKTKIRKKLIAFSRVYNKLNFLALTFVNQVADEKAIIILRKFLDNTKKRSEDFQYIWVAERQLKNTTFAGNIHFHIVTNKSWDIDKYWNYWLTLQRDNGVVPREEGFKPSSAFDIRRINKENIKAIQLYLTKYISKNTDEFKCQVWNCSKKISQLYTDFYTKAEFLDNAYKLEGDNIYEAYSERCTLHFIPLNQKSIKIYAKLDEKNILNK</sequence>
<gene>
    <name evidence="2" type="ORF">EPL05_07385</name>
</gene>
<feature type="domain" description="Replication-associated protein ORF2/G2P" evidence="1">
    <location>
        <begin position="99"/>
        <end position="215"/>
    </location>
</feature>
<dbReference type="RefSeq" id="WP_128533312.1">
    <property type="nucleotide sequence ID" value="NZ_SBIW01000003.1"/>
</dbReference>
<dbReference type="AlphaFoldDB" id="A0A444MQJ3"/>
<protein>
    <recommendedName>
        <fullName evidence="1">Replication-associated protein ORF2/G2P domain-containing protein</fullName>
    </recommendedName>
</protein>
<proteinExistence type="predicted"/>
<comment type="caution">
    <text evidence="2">The sequence shown here is derived from an EMBL/GenBank/DDBJ whole genome shotgun (WGS) entry which is preliminary data.</text>
</comment>
<evidence type="ECO:0000313" key="2">
    <source>
        <dbReference type="EMBL" id="RWY53879.1"/>
    </source>
</evidence>
<name>A0A444MQJ3_9SPHI</name>
<reference evidence="2 3" key="1">
    <citation type="submission" date="2019-01" db="EMBL/GenBank/DDBJ databases">
        <title>Mucilaginibacter antarcticum sp. nov., isolated from antarctic soil.</title>
        <authorList>
            <person name="Yan Y.-Q."/>
            <person name="Du Z.-J."/>
        </authorList>
    </citation>
    <scope>NUCLEOTIDE SEQUENCE [LARGE SCALE GENOMIC DNA]</scope>
    <source>
        <strain evidence="2 3">F01003</strain>
    </source>
</reference>
<organism evidence="2 3">
    <name type="scientific">Mucilaginibacter gilvus</name>
    <dbReference type="NCBI Taxonomy" id="2305909"/>
    <lineage>
        <taxon>Bacteria</taxon>
        <taxon>Pseudomonadati</taxon>
        <taxon>Bacteroidota</taxon>
        <taxon>Sphingobacteriia</taxon>
        <taxon>Sphingobacteriales</taxon>
        <taxon>Sphingobacteriaceae</taxon>
        <taxon>Mucilaginibacter</taxon>
    </lineage>
</organism>
<dbReference type="Proteomes" id="UP000286701">
    <property type="component" value="Unassembled WGS sequence"/>
</dbReference>
<accession>A0A444MQJ3</accession>
<evidence type="ECO:0000259" key="1">
    <source>
        <dbReference type="Pfam" id="PF23343"/>
    </source>
</evidence>
<dbReference type="Pfam" id="PF23343">
    <property type="entry name" value="REP_ORF2-G2P"/>
    <property type="match status" value="1"/>
</dbReference>
<keyword evidence="3" id="KW-1185">Reference proteome</keyword>
<dbReference type="EMBL" id="SBIW01000003">
    <property type="protein sequence ID" value="RWY53879.1"/>
    <property type="molecule type" value="Genomic_DNA"/>
</dbReference>
<dbReference type="InterPro" id="IPR056906">
    <property type="entry name" value="ORF2/G2P_dom"/>
</dbReference>